<dbReference type="RefSeq" id="WP_052508758.1">
    <property type="nucleotide sequence ID" value="NZ_LK391969.1"/>
</dbReference>
<evidence type="ECO:0000256" key="2">
    <source>
        <dbReference type="SAM" id="SignalP"/>
    </source>
</evidence>
<feature type="domain" description="DUF4124" evidence="3">
    <location>
        <begin position="11"/>
        <end position="62"/>
    </location>
</feature>
<dbReference type="PATRIC" id="fig|1461581.3.peg.1807"/>
<evidence type="ECO:0000256" key="1">
    <source>
        <dbReference type="SAM" id="MobiDB-lite"/>
    </source>
</evidence>
<dbReference type="InterPro" id="IPR025392">
    <property type="entry name" value="DUF4124"/>
</dbReference>
<accession>A0A078MJR7</accession>
<dbReference type="AlphaFoldDB" id="A0A078MJR7"/>
<sequence length="209" mass="21576">MFRLPLPGALCALLVLAGPAAAQIYSWTDAEGNRMFSDQPRPGASTVELGPTNVIEPPPIAAPAPSSSTADEQQQQGSFYRELSITSPAHDSNIRSNEGDLTLVVQTDPPLGGSHLLRVSLDGVLSDSAVPGNGAAMHQLTIGNVDRGSHEVAVVVVNARGEELQRSAPITVHLQRTSLNQPGRGGANQAPRAPAAPRAPNVPKPGAGG</sequence>
<dbReference type="OrthoDB" id="6366673at2"/>
<dbReference type="Pfam" id="PF13511">
    <property type="entry name" value="DUF4124"/>
    <property type="match status" value="1"/>
</dbReference>
<feature type="compositionally biased region" description="Low complexity" evidence="1">
    <location>
        <begin position="187"/>
        <end position="201"/>
    </location>
</feature>
<feature type="region of interest" description="Disordered" evidence="1">
    <location>
        <begin position="177"/>
        <end position="209"/>
    </location>
</feature>
<reference evidence="4" key="1">
    <citation type="submission" date="2014-07" db="EMBL/GenBank/DDBJ databases">
        <authorList>
            <person name="Urmite Genomes Urmite Genomes"/>
        </authorList>
    </citation>
    <scope>NUCLEOTIDE SEQUENCE</scope>
    <source>
        <strain evidence="4">12M76_air</strain>
    </source>
</reference>
<proteinExistence type="predicted"/>
<dbReference type="EMBL" id="LK391969">
    <property type="protein sequence ID" value="CEF26895.1"/>
    <property type="molecule type" value="Genomic_DNA"/>
</dbReference>
<gene>
    <name evidence="4" type="ORF">BN1049_01829</name>
</gene>
<organism evidence="4">
    <name type="scientific">Pseudomonas saudimassiliensis</name>
    <dbReference type="NCBI Taxonomy" id="1461581"/>
    <lineage>
        <taxon>Bacteria</taxon>
        <taxon>Pseudomonadati</taxon>
        <taxon>Pseudomonadota</taxon>
        <taxon>Gammaproteobacteria</taxon>
        <taxon>Pseudomonadales</taxon>
        <taxon>Pseudomonadaceae</taxon>
        <taxon>Pseudomonas</taxon>
    </lineage>
</organism>
<evidence type="ECO:0000313" key="4">
    <source>
        <dbReference type="EMBL" id="CEA04981.1"/>
    </source>
</evidence>
<name>A0A078MJR7_9PSED</name>
<evidence type="ECO:0000259" key="3">
    <source>
        <dbReference type="Pfam" id="PF13511"/>
    </source>
</evidence>
<feature type="region of interest" description="Disordered" evidence="1">
    <location>
        <begin position="36"/>
        <end position="77"/>
    </location>
</feature>
<feature type="chain" id="PRO_5007378003" description="DUF4124 domain-containing protein" evidence="2">
    <location>
        <begin position="23"/>
        <end position="209"/>
    </location>
</feature>
<feature type="signal peptide" evidence="2">
    <location>
        <begin position="1"/>
        <end position="22"/>
    </location>
</feature>
<protein>
    <recommendedName>
        <fullName evidence="3">DUF4124 domain-containing protein</fullName>
    </recommendedName>
</protein>
<keyword evidence="2" id="KW-0732">Signal</keyword>
<dbReference type="EMBL" id="LM997413">
    <property type="protein sequence ID" value="CEA04981.1"/>
    <property type="molecule type" value="Genomic_DNA"/>
</dbReference>